<proteinExistence type="predicted"/>
<keyword evidence="2" id="KW-1185">Reference proteome</keyword>
<dbReference type="EMBL" id="JACAZH010000001">
    <property type="protein sequence ID" value="KAF7377686.1"/>
    <property type="molecule type" value="Genomic_DNA"/>
</dbReference>
<evidence type="ECO:0000313" key="2">
    <source>
        <dbReference type="Proteomes" id="UP000623467"/>
    </source>
</evidence>
<organism evidence="1 2">
    <name type="scientific">Mycena sanguinolenta</name>
    <dbReference type="NCBI Taxonomy" id="230812"/>
    <lineage>
        <taxon>Eukaryota</taxon>
        <taxon>Fungi</taxon>
        <taxon>Dikarya</taxon>
        <taxon>Basidiomycota</taxon>
        <taxon>Agaricomycotina</taxon>
        <taxon>Agaricomycetes</taxon>
        <taxon>Agaricomycetidae</taxon>
        <taxon>Agaricales</taxon>
        <taxon>Marasmiineae</taxon>
        <taxon>Mycenaceae</taxon>
        <taxon>Mycena</taxon>
    </lineage>
</organism>
<protein>
    <submittedName>
        <fullName evidence="1">Uncharacterized protein</fullName>
    </submittedName>
</protein>
<gene>
    <name evidence="1" type="ORF">MSAN_00191600</name>
</gene>
<accession>A0A8H6ZIS7</accession>
<sequence length="213" mass="23748">MSISHDVSAHFALLELLAYAHGHGALQRAHRTRPASYRLEHSGRVLLHLGSPASPVHALRAAGPRVETAPRSARLATRVLFHFHTTPLPLRPKRHPSIAAPLLRDPADTCRVLPPLLLVRLLILPTHPHRLNPQNITGNISPVKTDYRLFPVELIIVHTSQLLDVTASNQAKRIDNCASLTHAIQHVHPHRPQHIPRFDFPPAHPSLPVKFFC</sequence>
<evidence type="ECO:0000313" key="1">
    <source>
        <dbReference type="EMBL" id="KAF7377686.1"/>
    </source>
</evidence>
<comment type="caution">
    <text evidence="1">The sequence shown here is derived from an EMBL/GenBank/DDBJ whole genome shotgun (WGS) entry which is preliminary data.</text>
</comment>
<name>A0A8H6ZIS7_9AGAR</name>
<dbReference type="Proteomes" id="UP000623467">
    <property type="component" value="Unassembled WGS sequence"/>
</dbReference>
<reference evidence="1" key="1">
    <citation type="submission" date="2020-05" db="EMBL/GenBank/DDBJ databases">
        <title>Mycena genomes resolve the evolution of fungal bioluminescence.</title>
        <authorList>
            <person name="Tsai I.J."/>
        </authorList>
    </citation>
    <scope>NUCLEOTIDE SEQUENCE</scope>
    <source>
        <strain evidence="1">160909Yilan</strain>
    </source>
</reference>
<dbReference type="AlphaFoldDB" id="A0A8H6ZIS7"/>